<sequence>MKGDIYIDTDLVGHADLKIIDQSMGAIGGWLIPNPLYERYRQRIQDLYKVQGIACSQDLNFKVMIGYITLEPAGGVGITDAAAFDEIYVEVAGLNLQLVGIENL</sequence>
<keyword evidence="2" id="KW-1185">Reference proteome</keyword>
<name>A0A7D4TV72_9SPHI</name>
<dbReference type="AlphaFoldDB" id="A0A7D4TV72"/>
<evidence type="ECO:0000313" key="1">
    <source>
        <dbReference type="EMBL" id="QKJ28317.1"/>
    </source>
</evidence>
<dbReference type="Proteomes" id="UP000505355">
    <property type="component" value="Chromosome"/>
</dbReference>
<evidence type="ECO:0000313" key="2">
    <source>
        <dbReference type="Proteomes" id="UP000505355"/>
    </source>
</evidence>
<dbReference type="RefSeq" id="WP_173413019.1">
    <property type="nucleotide sequence ID" value="NZ_CP054139.1"/>
</dbReference>
<dbReference type="EMBL" id="CP054139">
    <property type="protein sequence ID" value="QKJ28317.1"/>
    <property type="molecule type" value="Genomic_DNA"/>
</dbReference>
<organism evidence="1 2">
    <name type="scientific">Mucilaginibacter mali</name>
    <dbReference type="NCBI Taxonomy" id="2740462"/>
    <lineage>
        <taxon>Bacteria</taxon>
        <taxon>Pseudomonadati</taxon>
        <taxon>Bacteroidota</taxon>
        <taxon>Sphingobacteriia</taxon>
        <taxon>Sphingobacteriales</taxon>
        <taxon>Sphingobacteriaceae</taxon>
        <taxon>Mucilaginibacter</taxon>
    </lineage>
</organism>
<proteinExistence type="predicted"/>
<dbReference type="KEGG" id="mmab:HQ865_00595"/>
<protein>
    <submittedName>
        <fullName evidence="1">Uncharacterized protein</fullName>
    </submittedName>
</protein>
<accession>A0A7D4TV72</accession>
<gene>
    <name evidence="1" type="ORF">HQ865_00595</name>
</gene>
<reference evidence="1 2" key="1">
    <citation type="submission" date="2020-05" db="EMBL/GenBank/DDBJ databases">
        <title>Mucilaginibacter mali sp. nov.</title>
        <authorList>
            <person name="Kim H.S."/>
            <person name="Lee K.C."/>
            <person name="Suh M.K."/>
            <person name="Kim J.-S."/>
            <person name="Han K.-I."/>
            <person name="Eom M.K."/>
            <person name="Shin Y.K."/>
            <person name="Lee J.-S."/>
        </authorList>
    </citation>
    <scope>NUCLEOTIDE SEQUENCE [LARGE SCALE GENOMIC DNA]</scope>
    <source>
        <strain evidence="1 2">G2-14</strain>
    </source>
</reference>